<comment type="cofactor">
    <cofactor evidence="2">
        <name>pyridoxal 5'-phosphate</name>
        <dbReference type="ChEBI" id="CHEBI:597326"/>
    </cofactor>
</comment>
<dbReference type="Gene3D" id="3.90.1150.10">
    <property type="entry name" value="Aspartate Aminotransferase, domain 1"/>
    <property type="match status" value="1"/>
</dbReference>
<evidence type="ECO:0000256" key="2">
    <source>
        <dbReference type="RuleBase" id="RU000481"/>
    </source>
</evidence>
<dbReference type="InterPro" id="IPR004838">
    <property type="entry name" value="NHTrfase_class1_PyrdxlP-BS"/>
</dbReference>
<dbReference type="PANTHER" id="PTHR43795">
    <property type="entry name" value="BIFUNCTIONAL ASPARTATE AMINOTRANSFERASE AND GLUTAMATE/ASPARTATE-PREPHENATE AMINOTRANSFERASE-RELATED"/>
    <property type="match status" value="1"/>
</dbReference>
<dbReference type="Gene3D" id="1.10.20.110">
    <property type="match status" value="1"/>
</dbReference>
<dbReference type="EC" id="2.6.1.-" evidence="2"/>
<dbReference type="RefSeq" id="WP_087060266.1">
    <property type="nucleotide sequence ID" value="NZ_FUKW01000165.1"/>
</dbReference>
<dbReference type="PANTHER" id="PTHR43795:SF2">
    <property type="entry name" value="BIFUNCTIONAL ASPARTATE AMINOTRANSFERASE AND GLUTAMATE_ASPARTATE-PREPHENATE AMINOTRANSFERASE"/>
    <property type="match status" value="1"/>
</dbReference>
<dbReference type="InterPro" id="IPR015421">
    <property type="entry name" value="PyrdxlP-dep_Trfase_major"/>
</dbReference>
<sequence length="528" mass="59815">MDKQSEEKLENLGAFEISNQMLKLAQKNQKSNIFLNAGRGNPNWINKKARLAFGRIVEFGIQESERTMDQGDLAGYTELAGIRERFEAFLEPEKNATDQFLMDTLAYVKDDLQLDQDEVVKEWVDGVIGNNYPVPSRVLKNAEVIINQYLQSALYNGVTLADQTQLFPTEGGTAAIVYIFNSLKENKLIKAGDKIAINTPIFTPYLQIPELNDYEMVEIVLRSTEENNWQISPEAIDKLQDESIKAFFIVNPSNPGSKAFDDKALKEIQKAVEKNPNLMIITDDVYGTFVDNFQTVYSMVPHNTLLVYSFSKLFGATGWRLGVIGVHQDNVFDKLIAGLSDDNKKALHKRYSLVTLEPEKMKFIDRMVADSRSIGLYHTSGLSTPQQMMEVLFSLTHLVNRDQTDPYIESSKKLVDTRYTDLFESLGVPKDDSPENAKYYSLIDVYSLAEKHYGKDFREYLQNNFEQVDFLLNLAQKNGVVLMDGVGFGAAAGDLRVSEANLPTEDYRLIGKQVLELLTEYHEAYKKA</sequence>
<evidence type="ECO:0000256" key="1">
    <source>
        <dbReference type="ARBA" id="ARBA00022898"/>
    </source>
</evidence>
<comment type="similarity">
    <text evidence="2">Belongs to the class-I pyridoxal-phosphate-dependent aminotransferase family.</text>
</comment>
<dbReference type="InterPro" id="IPR022518">
    <property type="entry name" value="Aspartate_4-decarboxylase"/>
</dbReference>
<keyword evidence="2" id="KW-0808">Transferase</keyword>
<dbReference type="EMBL" id="FUKW01000165">
    <property type="protein sequence ID" value="SJN45509.1"/>
    <property type="molecule type" value="Genomic_DNA"/>
</dbReference>
<evidence type="ECO:0000313" key="4">
    <source>
        <dbReference type="EMBL" id="SJN45509.1"/>
    </source>
</evidence>
<name>A0A1R4KMN2_9LACT</name>
<evidence type="ECO:0000259" key="3">
    <source>
        <dbReference type="Pfam" id="PF00155"/>
    </source>
</evidence>
<dbReference type="AlphaFoldDB" id="A0A1R4KMN2"/>
<dbReference type="CDD" id="cd00609">
    <property type="entry name" value="AAT_like"/>
    <property type="match status" value="1"/>
</dbReference>
<dbReference type="InterPro" id="IPR015422">
    <property type="entry name" value="PyrdxlP-dep_Trfase_small"/>
</dbReference>
<reference evidence="4 5" key="1">
    <citation type="submission" date="2017-02" db="EMBL/GenBank/DDBJ databases">
        <authorList>
            <person name="Peterson S.W."/>
        </authorList>
    </citation>
    <scope>NUCLEOTIDE SEQUENCE [LARGE SCALE GENOMIC DNA]</scope>
    <source>
        <strain evidence="4 5">42ea</strain>
    </source>
</reference>
<dbReference type="Pfam" id="PF00155">
    <property type="entry name" value="Aminotran_1_2"/>
    <property type="match status" value="1"/>
</dbReference>
<dbReference type="GO" id="GO:0008483">
    <property type="term" value="F:transaminase activity"/>
    <property type="evidence" value="ECO:0007669"/>
    <property type="project" value="UniProtKB-KW"/>
</dbReference>
<accession>A0A1R4KMN2</accession>
<dbReference type="InterPro" id="IPR015424">
    <property type="entry name" value="PyrdxlP-dep_Trfase"/>
</dbReference>
<dbReference type="Gene3D" id="3.40.640.10">
    <property type="entry name" value="Type I PLP-dependent aspartate aminotransferase-like (Major domain)"/>
    <property type="match status" value="1"/>
</dbReference>
<dbReference type="InterPro" id="IPR004839">
    <property type="entry name" value="Aminotransferase_I/II_large"/>
</dbReference>
<dbReference type="SUPFAM" id="SSF53383">
    <property type="entry name" value="PLP-dependent transferases"/>
    <property type="match status" value="1"/>
</dbReference>
<keyword evidence="2" id="KW-0032">Aminotransferase</keyword>
<dbReference type="NCBIfam" id="NF006755">
    <property type="entry name" value="PRK09275.1"/>
    <property type="match status" value="1"/>
</dbReference>
<evidence type="ECO:0000313" key="5">
    <source>
        <dbReference type="Proteomes" id="UP000195611"/>
    </source>
</evidence>
<keyword evidence="1" id="KW-0663">Pyridoxal phosphate</keyword>
<feature type="domain" description="Aminotransferase class I/classII large" evidence="3">
    <location>
        <begin position="148"/>
        <end position="507"/>
    </location>
</feature>
<proteinExistence type="inferred from homology"/>
<dbReference type="GO" id="GO:0030170">
    <property type="term" value="F:pyridoxal phosphate binding"/>
    <property type="evidence" value="ECO:0007669"/>
    <property type="project" value="InterPro"/>
</dbReference>
<dbReference type="PROSITE" id="PS00105">
    <property type="entry name" value="AA_TRANSFER_CLASS_1"/>
    <property type="match status" value="1"/>
</dbReference>
<dbReference type="Proteomes" id="UP000195611">
    <property type="component" value="Unassembled WGS sequence"/>
</dbReference>
<dbReference type="InterPro" id="IPR050478">
    <property type="entry name" value="Ethylene_sulfur-biosynth"/>
</dbReference>
<gene>
    <name evidence="4" type="ORF">FM115_11145</name>
</gene>
<protein>
    <recommendedName>
        <fullName evidence="2">Aminotransferase</fullName>
        <ecNumber evidence="2">2.6.1.-</ecNumber>
    </recommendedName>
</protein>
<organism evidence="4 5">
    <name type="scientific">Marinilactibacillus psychrotolerans 42ea</name>
    <dbReference type="NCBI Taxonomy" id="1255609"/>
    <lineage>
        <taxon>Bacteria</taxon>
        <taxon>Bacillati</taxon>
        <taxon>Bacillota</taxon>
        <taxon>Bacilli</taxon>
        <taxon>Lactobacillales</taxon>
        <taxon>Carnobacteriaceae</taxon>
        <taxon>Marinilactibacillus</taxon>
    </lineage>
</organism>
<dbReference type="NCBIfam" id="TIGR03801">
    <property type="entry name" value="asp_4_decarbox"/>
    <property type="match status" value="1"/>
</dbReference>
<dbReference type="GO" id="GO:0006520">
    <property type="term" value="P:amino acid metabolic process"/>
    <property type="evidence" value="ECO:0007669"/>
    <property type="project" value="TreeGrafter"/>
</dbReference>